<name>A0ABS2KLQ0_9GAMM</name>
<dbReference type="RefSeq" id="WP_204633620.1">
    <property type="nucleotide sequence ID" value="NZ_BSOC01000001.1"/>
</dbReference>
<evidence type="ECO:0000259" key="7">
    <source>
        <dbReference type="PROSITE" id="PS51012"/>
    </source>
</evidence>
<evidence type="ECO:0000313" key="8">
    <source>
        <dbReference type="EMBL" id="MBM7132093.1"/>
    </source>
</evidence>
<evidence type="ECO:0000256" key="3">
    <source>
        <dbReference type="ARBA" id="ARBA00022692"/>
    </source>
</evidence>
<feature type="transmembrane region" description="Helical" evidence="6">
    <location>
        <begin position="155"/>
        <end position="176"/>
    </location>
</feature>
<evidence type="ECO:0000256" key="6">
    <source>
        <dbReference type="RuleBase" id="RU361157"/>
    </source>
</evidence>
<feature type="transmembrane region" description="Helical" evidence="6">
    <location>
        <begin position="77"/>
        <end position="99"/>
    </location>
</feature>
<comment type="subcellular location">
    <subcellularLocation>
        <location evidence="6">Cell inner membrane</location>
        <topology evidence="6">Multi-pass membrane protein</topology>
    </subcellularLocation>
    <subcellularLocation>
        <location evidence="1">Membrane</location>
        <topology evidence="1">Multi-pass membrane protein</topology>
    </subcellularLocation>
</comment>
<evidence type="ECO:0000313" key="9">
    <source>
        <dbReference type="Proteomes" id="UP001430193"/>
    </source>
</evidence>
<organism evidence="8 9">
    <name type="scientific">Dyella mobilis</name>
    <dbReference type="NCBI Taxonomy" id="1849582"/>
    <lineage>
        <taxon>Bacteria</taxon>
        <taxon>Pseudomonadati</taxon>
        <taxon>Pseudomonadota</taxon>
        <taxon>Gammaproteobacteria</taxon>
        <taxon>Lysobacterales</taxon>
        <taxon>Rhodanobacteraceae</taxon>
        <taxon>Dyella</taxon>
    </lineage>
</organism>
<dbReference type="PIRSF" id="PIRSF006648">
    <property type="entry name" value="DrrB"/>
    <property type="match status" value="1"/>
</dbReference>
<comment type="similarity">
    <text evidence="2 6">Belongs to the ABC-2 integral membrane protein family.</text>
</comment>
<keyword evidence="9" id="KW-1185">Reference proteome</keyword>
<accession>A0ABS2KLQ0</accession>
<dbReference type="EMBL" id="JADIKF010000040">
    <property type="protein sequence ID" value="MBM7132093.1"/>
    <property type="molecule type" value="Genomic_DNA"/>
</dbReference>
<dbReference type="InterPro" id="IPR047817">
    <property type="entry name" value="ABC2_TM_bact-type"/>
</dbReference>
<proteinExistence type="inferred from homology"/>
<dbReference type="InterPro" id="IPR051784">
    <property type="entry name" value="Nod_factor_ABC_transporter"/>
</dbReference>
<keyword evidence="6" id="KW-1003">Cell membrane</keyword>
<evidence type="ECO:0000256" key="5">
    <source>
        <dbReference type="ARBA" id="ARBA00023136"/>
    </source>
</evidence>
<dbReference type="Pfam" id="PF01061">
    <property type="entry name" value="ABC2_membrane"/>
    <property type="match status" value="1"/>
</dbReference>
<dbReference type="Proteomes" id="UP001430193">
    <property type="component" value="Unassembled WGS sequence"/>
</dbReference>
<dbReference type="PANTHER" id="PTHR43229">
    <property type="entry name" value="NODULATION PROTEIN J"/>
    <property type="match status" value="1"/>
</dbReference>
<sequence length="266" mass="28275">MNAVSIATSTPNVLGTWSMPFRRVLGAYLAEARSECLRYARSPGFMLPILMLPTVFYLLFGIVMAKTEGADASRYLLVSYGVFGVMSPGLFGFGVSLALERDGGLLTYKRALPMPPGAYLLGKMVMAMMAAAVVIVLLLAMGVGLAHVALAPAQALLLLLTGVLGVLPFCAMGMLVGTFIKGQGAPGALNLIYLPMSFLSGLWVPINMLPKVLQQVAPIWPSYHLHELGLVAVGLGYGNVLEHAGILLGFAAVFFGIAARRLRRYG</sequence>
<protein>
    <recommendedName>
        <fullName evidence="6">Transport permease protein</fullName>
    </recommendedName>
</protein>
<dbReference type="InterPro" id="IPR000412">
    <property type="entry name" value="ABC_2_transport"/>
</dbReference>
<dbReference type="PANTHER" id="PTHR43229:SF3">
    <property type="entry name" value="ABC-TYPE MULTIDRUG TRANSPORT SYSTEM, PERMEASE COMPONENT"/>
    <property type="match status" value="1"/>
</dbReference>
<feature type="transmembrane region" description="Helical" evidence="6">
    <location>
        <begin position="188"/>
        <end position="206"/>
    </location>
</feature>
<keyword evidence="6" id="KW-0813">Transport</keyword>
<comment type="caution">
    <text evidence="8">The sequence shown here is derived from an EMBL/GenBank/DDBJ whole genome shotgun (WGS) entry which is preliminary data.</text>
</comment>
<dbReference type="PROSITE" id="PS51012">
    <property type="entry name" value="ABC_TM2"/>
    <property type="match status" value="1"/>
</dbReference>
<gene>
    <name evidence="8" type="ORF">ISS99_21395</name>
</gene>
<evidence type="ECO:0000256" key="2">
    <source>
        <dbReference type="ARBA" id="ARBA00007783"/>
    </source>
</evidence>
<evidence type="ECO:0000256" key="1">
    <source>
        <dbReference type="ARBA" id="ARBA00004141"/>
    </source>
</evidence>
<evidence type="ECO:0000256" key="4">
    <source>
        <dbReference type="ARBA" id="ARBA00022989"/>
    </source>
</evidence>
<dbReference type="InterPro" id="IPR013525">
    <property type="entry name" value="ABC2_TM"/>
</dbReference>
<reference evidence="8" key="1">
    <citation type="submission" date="2020-10" db="EMBL/GenBank/DDBJ databases">
        <title>Phylogeny of dyella-like bacteria.</title>
        <authorList>
            <person name="Fu J."/>
        </authorList>
    </citation>
    <scope>NUCLEOTIDE SEQUENCE</scope>
    <source>
        <strain evidence="8">DHON07</strain>
    </source>
</reference>
<feature type="transmembrane region" description="Helical" evidence="6">
    <location>
        <begin position="240"/>
        <end position="259"/>
    </location>
</feature>
<dbReference type="PRINTS" id="PR00164">
    <property type="entry name" value="ABC2TRNSPORT"/>
</dbReference>
<feature type="domain" description="ABC transmembrane type-2" evidence="7">
    <location>
        <begin position="40"/>
        <end position="265"/>
    </location>
</feature>
<keyword evidence="4 6" id="KW-1133">Transmembrane helix</keyword>
<keyword evidence="5 6" id="KW-0472">Membrane</keyword>
<keyword evidence="3 6" id="KW-0812">Transmembrane</keyword>
<feature type="transmembrane region" description="Helical" evidence="6">
    <location>
        <begin position="45"/>
        <end position="65"/>
    </location>
</feature>
<feature type="transmembrane region" description="Helical" evidence="6">
    <location>
        <begin position="120"/>
        <end position="149"/>
    </location>
</feature>